<evidence type="ECO:0000313" key="1">
    <source>
        <dbReference type="EMBL" id="JAH24776.1"/>
    </source>
</evidence>
<accession>A0A0E9R6L1</accession>
<organism evidence="1">
    <name type="scientific">Anguilla anguilla</name>
    <name type="common">European freshwater eel</name>
    <name type="synonym">Muraena anguilla</name>
    <dbReference type="NCBI Taxonomy" id="7936"/>
    <lineage>
        <taxon>Eukaryota</taxon>
        <taxon>Metazoa</taxon>
        <taxon>Chordata</taxon>
        <taxon>Craniata</taxon>
        <taxon>Vertebrata</taxon>
        <taxon>Euteleostomi</taxon>
        <taxon>Actinopterygii</taxon>
        <taxon>Neopterygii</taxon>
        <taxon>Teleostei</taxon>
        <taxon>Anguilliformes</taxon>
        <taxon>Anguillidae</taxon>
        <taxon>Anguilla</taxon>
    </lineage>
</organism>
<name>A0A0E9R6L1_ANGAN</name>
<dbReference type="EMBL" id="GBXM01083801">
    <property type="protein sequence ID" value="JAH24776.1"/>
    <property type="molecule type" value="Transcribed_RNA"/>
</dbReference>
<sequence length="55" mass="6538">MFLLAPEFLWIPINNHVDLSFFPAVNLFFVVITYKLQSHQLKCQASSFQYQILFE</sequence>
<dbReference type="AlphaFoldDB" id="A0A0E9R6L1"/>
<reference evidence="1" key="2">
    <citation type="journal article" date="2015" name="Fish Shellfish Immunol.">
        <title>Early steps in the European eel (Anguilla anguilla)-Vibrio vulnificus interaction in the gills: Role of the RtxA13 toxin.</title>
        <authorList>
            <person name="Callol A."/>
            <person name="Pajuelo D."/>
            <person name="Ebbesson L."/>
            <person name="Teles M."/>
            <person name="MacKenzie S."/>
            <person name="Amaro C."/>
        </authorList>
    </citation>
    <scope>NUCLEOTIDE SEQUENCE</scope>
</reference>
<reference evidence="1" key="1">
    <citation type="submission" date="2014-11" db="EMBL/GenBank/DDBJ databases">
        <authorList>
            <person name="Amaro Gonzalez C."/>
        </authorList>
    </citation>
    <scope>NUCLEOTIDE SEQUENCE</scope>
</reference>
<proteinExistence type="predicted"/>
<protein>
    <submittedName>
        <fullName evidence="1">Uncharacterized protein</fullName>
    </submittedName>
</protein>